<dbReference type="InterPro" id="IPR013087">
    <property type="entry name" value="Znf_C2H2_type"/>
</dbReference>
<gene>
    <name evidence="8" type="ORF">CPB84DRAFT_223925</name>
</gene>
<evidence type="ECO:0000313" key="9">
    <source>
        <dbReference type="Proteomes" id="UP000724874"/>
    </source>
</evidence>
<name>A0A9P5NEY5_GYMJU</name>
<evidence type="ECO:0000256" key="2">
    <source>
        <dbReference type="ARBA" id="ARBA00022737"/>
    </source>
</evidence>
<evidence type="ECO:0000256" key="4">
    <source>
        <dbReference type="ARBA" id="ARBA00022833"/>
    </source>
</evidence>
<keyword evidence="1" id="KW-0479">Metal-binding</keyword>
<dbReference type="Proteomes" id="UP000724874">
    <property type="component" value="Unassembled WGS sequence"/>
</dbReference>
<feature type="region of interest" description="Disordered" evidence="6">
    <location>
        <begin position="439"/>
        <end position="459"/>
    </location>
</feature>
<keyword evidence="4" id="KW-0862">Zinc</keyword>
<keyword evidence="3 5" id="KW-0863">Zinc-finger</keyword>
<dbReference type="OrthoDB" id="6105938at2759"/>
<keyword evidence="2" id="KW-0677">Repeat</keyword>
<feature type="region of interest" description="Disordered" evidence="6">
    <location>
        <begin position="324"/>
        <end position="395"/>
    </location>
</feature>
<evidence type="ECO:0000256" key="3">
    <source>
        <dbReference type="ARBA" id="ARBA00022771"/>
    </source>
</evidence>
<dbReference type="EMBL" id="JADNYJ010000125">
    <property type="protein sequence ID" value="KAF8882182.1"/>
    <property type="molecule type" value="Genomic_DNA"/>
</dbReference>
<proteinExistence type="predicted"/>
<evidence type="ECO:0000259" key="7">
    <source>
        <dbReference type="PROSITE" id="PS50157"/>
    </source>
</evidence>
<dbReference type="PANTHER" id="PTHR24409:SF295">
    <property type="entry name" value="AZ2-RELATED"/>
    <property type="match status" value="1"/>
</dbReference>
<dbReference type="Pfam" id="PF12874">
    <property type="entry name" value="zf-met"/>
    <property type="match status" value="1"/>
</dbReference>
<dbReference type="Gene3D" id="3.30.160.60">
    <property type="entry name" value="Classic Zinc Finger"/>
    <property type="match status" value="1"/>
</dbReference>
<dbReference type="PROSITE" id="PS50157">
    <property type="entry name" value="ZINC_FINGER_C2H2_2"/>
    <property type="match status" value="1"/>
</dbReference>
<dbReference type="GO" id="GO:0000981">
    <property type="term" value="F:DNA-binding transcription factor activity, RNA polymerase II-specific"/>
    <property type="evidence" value="ECO:0007669"/>
    <property type="project" value="TreeGrafter"/>
</dbReference>
<sequence length="707" mass="77270">MPVCPACDNRQFVNKEALLQHLKSSSAPHPVCVLCDRRFVSEVAFNAHMADKHPPTYDCTVCNRPFHAPFALEDHYRGSSVHPNCVRCGRGFKDDAACEEHHRTAHPKIPCIECGGVLFYEDAMEIHYSESDRHPSCDVCHNGFKDSISYAEHFASAHEEQQCRLCEETFETTEAIQTHFWTSQNHPKCLECALGFRDMESEISHRETVHKPLPITDNVAAQSPNKALVDMVSQPSTTALEHPKPDSPMYSEGLMSVSPPKKIHSLIMMGERRIESPDLHLRTDFTSPLTEVKPPVFSPTSLPRPADNIERFWNSRENIQIKSPRMDNATDPNNFNHSHFYHQADPGPSTSRSSLIAFDPVQPPSRFREGSQDNSLGQLPTAQLSPPRPDLRSRLYPGSVRHAIRTASLTRPALSTYSQSDNGDAWNFSDAQSHRSFGITNGSLRSSFRQDRGSGSSDHFVNWKELMGRNNAPRASLFSETLSPGAGTSQSLSPLRSAAQVNLIPSPSLATISSPASSGAGRSFGSVRNDPETRPTTASSTSTLPNLPNPTYTVTPSSDCLSPRSPEVFSPAGLGVLPAISPLASTPIDLITFDIPEAQKPLPESPIETAAASPVTVILDLSLQEPVSIPAAPSPLSASSTNSYITSPQEPLDTIETNLTTVGTQTAETFPVTPTGCLANVCDDITASMCGHIFCNRYALLHLLFFN</sequence>
<reference evidence="8" key="1">
    <citation type="submission" date="2020-11" db="EMBL/GenBank/DDBJ databases">
        <authorList>
            <consortium name="DOE Joint Genome Institute"/>
            <person name="Ahrendt S."/>
            <person name="Riley R."/>
            <person name="Andreopoulos W."/>
            <person name="LaButti K."/>
            <person name="Pangilinan J."/>
            <person name="Ruiz-duenas F.J."/>
            <person name="Barrasa J.M."/>
            <person name="Sanchez-Garcia M."/>
            <person name="Camarero S."/>
            <person name="Miyauchi S."/>
            <person name="Serrano A."/>
            <person name="Linde D."/>
            <person name="Babiker R."/>
            <person name="Drula E."/>
            <person name="Ayuso-Fernandez I."/>
            <person name="Pacheco R."/>
            <person name="Padilla G."/>
            <person name="Ferreira P."/>
            <person name="Barriuso J."/>
            <person name="Kellner H."/>
            <person name="Castanera R."/>
            <person name="Alfaro M."/>
            <person name="Ramirez L."/>
            <person name="Pisabarro A.G."/>
            <person name="Kuo A."/>
            <person name="Tritt A."/>
            <person name="Lipzen A."/>
            <person name="He G."/>
            <person name="Yan M."/>
            <person name="Ng V."/>
            <person name="Cullen D."/>
            <person name="Martin F."/>
            <person name="Rosso M.-N."/>
            <person name="Henrissat B."/>
            <person name="Hibbett D."/>
            <person name="Martinez A.T."/>
            <person name="Grigoriev I.V."/>
        </authorList>
    </citation>
    <scope>NUCLEOTIDE SEQUENCE</scope>
    <source>
        <strain evidence="8">AH 44721</strain>
    </source>
</reference>
<organism evidence="8 9">
    <name type="scientific">Gymnopilus junonius</name>
    <name type="common">Spectacular rustgill mushroom</name>
    <name type="synonym">Gymnopilus spectabilis subsp. junonius</name>
    <dbReference type="NCBI Taxonomy" id="109634"/>
    <lineage>
        <taxon>Eukaryota</taxon>
        <taxon>Fungi</taxon>
        <taxon>Dikarya</taxon>
        <taxon>Basidiomycota</taxon>
        <taxon>Agaricomycotina</taxon>
        <taxon>Agaricomycetes</taxon>
        <taxon>Agaricomycetidae</taxon>
        <taxon>Agaricales</taxon>
        <taxon>Agaricineae</taxon>
        <taxon>Hymenogastraceae</taxon>
        <taxon>Gymnopilus</taxon>
    </lineage>
</organism>
<dbReference type="AlphaFoldDB" id="A0A9P5NEY5"/>
<dbReference type="GO" id="GO:0000977">
    <property type="term" value="F:RNA polymerase II transcription regulatory region sequence-specific DNA binding"/>
    <property type="evidence" value="ECO:0007669"/>
    <property type="project" value="TreeGrafter"/>
</dbReference>
<protein>
    <recommendedName>
        <fullName evidence="7">C2H2-type domain-containing protein</fullName>
    </recommendedName>
</protein>
<keyword evidence="9" id="KW-1185">Reference proteome</keyword>
<dbReference type="PANTHER" id="PTHR24409">
    <property type="entry name" value="ZINC FINGER PROTEIN 142"/>
    <property type="match status" value="1"/>
</dbReference>
<evidence type="ECO:0000313" key="8">
    <source>
        <dbReference type="EMBL" id="KAF8882182.1"/>
    </source>
</evidence>
<dbReference type="GO" id="GO:0005634">
    <property type="term" value="C:nucleus"/>
    <property type="evidence" value="ECO:0007669"/>
    <property type="project" value="TreeGrafter"/>
</dbReference>
<dbReference type="PROSITE" id="PS00028">
    <property type="entry name" value="ZINC_FINGER_C2H2_1"/>
    <property type="match status" value="3"/>
</dbReference>
<dbReference type="GO" id="GO:0008270">
    <property type="term" value="F:zinc ion binding"/>
    <property type="evidence" value="ECO:0007669"/>
    <property type="project" value="UniProtKB-KW"/>
</dbReference>
<comment type="caution">
    <text evidence="8">The sequence shown here is derived from an EMBL/GenBank/DDBJ whole genome shotgun (WGS) entry which is preliminary data.</text>
</comment>
<evidence type="ECO:0000256" key="1">
    <source>
        <dbReference type="ARBA" id="ARBA00022723"/>
    </source>
</evidence>
<feature type="compositionally biased region" description="Polar residues" evidence="6">
    <location>
        <begin position="534"/>
        <end position="560"/>
    </location>
</feature>
<feature type="compositionally biased region" description="Polar residues" evidence="6">
    <location>
        <begin position="508"/>
        <end position="517"/>
    </location>
</feature>
<feature type="region of interest" description="Disordered" evidence="6">
    <location>
        <begin position="508"/>
        <end position="564"/>
    </location>
</feature>
<feature type="compositionally biased region" description="Polar residues" evidence="6">
    <location>
        <begin position="372"/>
        <end position="384"/>
    </location>
</feature>
<evidence type="ECO:0000256" key="6">
    <source>
        <dbReference type="SAM" id="MobiDB-lite"/>
    </source>
</evidence>
<accession>A0A9P5NEY5</accession>
<feature type="domain" description="C2H2-type" evidence="7">
    <location>
        <begin position="57"/>
        <end position="82"/>
    </location>
</feature>
<evidence type="ECO:0000256" key="5">
    <source>
        <dbReference type="PROSITE-ProRule" id="PRU00042"/>
    </source>
</evidence>
<dbReference type="SMART" id="SM00355">
    <property type="entry name" value="ZnF_C2H2"/>
    <property type="match status" value="8"/>
</dbReference>